<evidence type="ECO:0008006" key="3">
    <source>
        <dbReference type="Google" id="ProtNLM"/>
    </source>
</evidence>
<dbReference type="EnsemblMetazoa" id="ACOM039899-RA">
    <property type="protein sequence ID" value="ACOM039899-PA.1"/>
    <property type="gene ID" value="ACOM039899"/>
</dbReference>
<proteinExistence type="predicted"/>
<keyword evidence="1" id="KW-0732">Signal</keyword>
<organism evidence="2">
    <name type="scientific">Anopheles coluzzii</name>
    <name type="common">African malaria mosquito</name>
    <dbReference type="NCBI Taxonomy" id="1518534"/>
    <lineage>
        <taxon>Eukaryota</taxon>
        <taxon>Metazoa</taxon>
        <taxon>Ecdysozoa</taxon>
        <taxon>Arthropoda</taxon>
        <taxon>Hexapoda</taxon>
        <taxon>Insecta</taxon>
        <taxon>Pterygota</taxon>
        <taxon>Neoptera</taxon>
        <taxon>Endopterygota</taxon>
        <taxon>Diptera</taxon>
        <taxon>Nematocera</taxon>
        <taxon>Culicoidea</taxon>
        <taxon>Culicidae</taxon>
        <taxon>Anophelinae</taxon>
        <taxon>Anopheles</taxon>
    </lineage>
</organism>
<evidence type="ECO:0000256" key="1">
    <source>
        <dbReference type="SAM" id="SignalP"/>
    </source>
</evidence>
<name>A0A8W7PYK9_ANOCL</name>
<protein>
    <recommendedName>
        <fullName evidence="3">Secreted protein</fullName>
    </recommendedName>
</protein>
<sequence>MSMPVTMMMAMAMMMVMVMAMMMMMMVAQQSYYHYCHYCPLLAILVLRQDKANFAFRWQFSETTIVFHKLPKARCCRSERTKNGKSQSPIYNRVELFHQNPKYQ</sequence>
<dbReference type="AlphaFoldDB" id="A0A8W7PYK9"/>
<feature type="signal peptide" evidence="1">
    <location>
        <begin position="1"/>
        <end position="20"/>
    </location>
</feature>
<dbReference type="Proteomes" id="UP000075882">
    <property type="component" value="Unassembled WGS sequence"/>
</dbReference>
<evidence type="ECO:0000313" key="2">
    <source>
        <dbReference type="EnsemblMetazoa" id="ACOM039899-PA.1"/>
    </source>
</evidence>
<feature type="chain" id="PRO_5036444602" description="Secreted protein" evidence="1">
    <location>
        <begin position="21"/>
        <end position="104"/>
    </location>
</feature>
<reference evidence="2" key="1">
    <citation type="submission" date="2022-08" db="UniProtKB">
        <authorList>
            <consortium name="EnsemblMetazoa"/>
        </authorList>
    </citation>
    <scope>IDENTIFICATION</scope>
</reference>
<accession>A0A8W7PYK9</accession>